<keyword evidence="3" id="KW-1185">Reference proteome</keyword>
<protein>
    <submittedName>
        <fullName evidence="2">Uncharacterized protein</fullName>
    </submittedName>
</protein>
<dbReference type="KEGG" id="abom:D7I45_00260"/>
<evidence type="ECO:0000313" key="2">
    <source>
        <dbReference type="EMBL" id="AYF92027.1"/>
    </source>
</evidence>
<sequence>MRMKMMDKKTVFSLIMLILGVALELFAIWGNGLLSNTWSAVIKIVSSIVILMSVYGIIK</sequence>
<keyword evidence="1" id="KW-0472">Membrane</keyword>
<evidence type="ECO:0000256" key="1">
    <source>
        <dbReference type="SAM" id="Phobius"/>
    </source>
</evidence>
<dbReference type="Proteomes" id="UP000272003">
    <property type="component" value="Chromosome"/>
</dbReference>
<proteinExistence type="predicted"/>
<dbReference type="AlphaFoldDB" id="A0A387APX7"/>
<gene>
    <name evidence="2" type="ORF">D7I45_00260</name>
</gene>
<organism evidence="2 3">
    <name type="scientific">Apilactobacillus bombintestini</name>
    <dbReference type="NCBI Taxonomy" id="2419772"/>
    <lineage>
        <taxon>Bacteria</taxon>
        <taxon>Bacillati</taxon>
        <taxon>Bacillota</taxon>
        <taxon>Bacilli</taxon>
        <taxon>Lactobacillales</taxon>
        <taxon>Lactobacillaceae</taxon>
        <taxon>Apilactobacillus</taxon>
    </lineage>
</organism>
<accession>A0A387APX7</accession>
<name>A0A387APX7_9LACO</name>
<dbReference type="EMBL" id="CP032626">
    <property type="protein sequence ID" value="AYF92027.1"/>
    <property type="molecule type" value="Genomic_DNA"/>
</dbReference>
<keyword evidence="1" id="KW-0812">Transmembrane</keyword>
<feature type="transmembrane region" description="Helical" evidence="1">
    <location>
        <begin position="37"/>
        <end position="58"/>
    </location>
</feature>
<reference evidence="2 3" key="1">
    <citation type="submission" date="2018-09" db="EMBL/GenBank/DDBJ databases">
        <title>Genome sequencing of strain BHWM-4.</title>
        <authorList>
            <person name="Heo J."/>
            <person name="Kim S.-J."/>
            <person name="Kwon S.-W."/>
        </authorList>
    </citation>
    <scope>NUCLEOTIDE SEQUENCE [LARGE SCALE GENOMIC DNA]</scope>
    <source>
        <strain evidence="2 3">BHWM-4</strain>
    </source>
</reference>
<keyword evidence="1" id="KW-1133">Transmembrane helix</keyword>
<dbReference type="RefSeq" id="WP_120783801.1">
    <property type="nucleotide sequence ID" value="NZ_CP032626.1"/>
</dbReference>
<evidence type="ECO:0000313" key="3">
    <source>
        <dbReference type="Proteomes" id="UP000272003"/>
    </source>
</evidence>